<dbReference type="GO" id="GO:0003883">
    <property type="term" value="F:CTP synthase activity"/>
    <property type="evidence" value="ECO:0007669"/>
    <property type="project" value="InterPro"/>
</dbReference>
<dbReference type="EMBL" id="JAIQCJ010002347">
    <property type="protein sequence ID" value="KAJ8776828.1"/>
    <property type="molecule type" value="Genomic_DNA"/>
</dbReference>
<comment type="caution">
    <text evidence="1">The sequence shown here is derived from an EMBL/GenBank/DDBJ whole genome shotgun (WGS) entry which is preliminary data.</text>
</comment>
<dbReference type="GO" id="GO:0019856">
    <property type="term" value="P:pyrimidine nucleobase biosynthetic process"/>
    <property type="evidence" value="ECO:0007669"/>
    <property type="project" value="TreeGrafter"/>
</dbReference>
<keyword evidence="2" id="KW-1185">Reference proteome</keyword>
<gene>
    <name evidence="1" type="ORF">J1605_015119</name>
</gene>
<dbReference type="PANTHER" id="PTHR11550">
    <property type="entry name" value="CTP SYNTHASE"/>
    <property type="match status" value="1"/>
</dbReference>
<accession>A0AB34GCF4</accession>
<dbReference type="InterPro" id="IPR004468">
    <property type="entry name" value="CTP_synthase"/>
</dbReference>
<dbReference type="PANTHER" id="PTHR11550:SF2">
    <property type="entry name" value="CTP SYNTHASE 2"/>
    <property type="match status" value="1"/>
</dbReference>
<name>A0AB34GCF4_ESCRO</name>
<dbReference type="GO" id="GO:0042802">
    <property type="term" value="F:identical protein binding"/>
    <property type="evidence" value="ECO:0007669"/>
    <property type="project" value="TreeGrafter"/>
</dbReference>
<proteinExistence type="predicted"/>
<evidence type="ECO:0000313" key="1">
    <source>
        <dbReference type="EMBL" id="KAJ8776828.1"/>
    </source>
</evidence>
<dbReference type="SUPFAM" id="SSF52317">
    <property type="entry name" value="Class I glutamine amidotransferase-like"/>
    <property type="match status" value="1"/>
</dbReference>
<dbReference type="GO" id="GO:0097268">
    <property type="term" value="C:cytoophidium"/>
    <property type="evidence" value="ECO:0007669"/>
    <property type="project" value="TreeGrafter"/>
</dbReference>
<evidence type="ECO:0000313" key="2">
    <source>
        <dbReference type="Proteomes" id="UP001159641"/>
    </source>
</evidence>
<dbReference type="AlphaFoldDB" id="A0AB34GCF4"/>
<sequence>MKSGPRLPQLEKALAQKRIPNTAKKKKKLKRDVRHSVSWLKHPVPQPDDTLESLAIPCLWTRALLLILLGFGDVFQRCRRVFPSPGCEPGICVLRAGAEGIVVGPCACSSAVTHLAILLLHVPDGPYVLERCLVTDPAPLHLTLGSLGVPLAPVSIARQAEPEMQPWAAAPAATRACPSSRACDSLPHTPGKLYGDVPFIEERHRHRYEVNPSLINQLEQNDLSFVGQDVDGERMEIIELASTSEVPSGEEY</sequence>
<evidence type="ECO:0008006" key="3">
    <source>
        <dbReference type="Google" id="ProtNLM"/>
    </source>
</evidence>
<dbReference type="InterPro" id="IPR029062">
    <property type="entry name" value="Class_I_gatase-like"/>
</dbReference>
<dbReference type="GO" id="GO:0005737">
    <property type="term" value="C:cytoplasm"/>
    <property type="evidence" value="ECO:0007669"/>
    <property type="project" value="TreeGrafter"/>
</dbReference>
<protein>
    <recommendedName>
        <fullName evidence="3">CTP synthase (glutamine hydrolyzing)</fullName>
    </recommendedName>
</protein>
<dbReference type="GO" id="GO:0006241">
    <property type="term" value="P:CTP biosynthetic process"/>
    <property type="evidence" value="ECO:0007669"/>
    <property type="project" value="TreeGrafter"/>
</dbReference>
<dbReference type="Proteomes" id="UP001159641">
    <property type="component" value="Unassembled WGS sequence"/>
</dbReference>
<reference evidence="1 2" key="1">
    <citation type="submission" date="2022-11" db="EMBL/GenBank/DDBJ databases">
        <title>Whole genome sequence of Eschrichtius robustus ER-17-0199.</title>
        <authorList>
            <person name="Bruniche-Olsen A."/>
            <person name="Black A.N."/>
            <person name="Fields C.J."/>
            <person name="Walden K."/>
            <person name="Dewoody J.A."/>
        </authorList>
    </citation>
    <scope>NUCLEOTIDE SEQUENCE [LARGE SCALE GENOMIC DNA]</scope>
    <source>
        <strain evidence="1">ER-17-0199</strain>
        <tissue evidence="1">Blubber</tissue>
    </source>
</reference>
<organism evidence="1 2">
    <name type="scientific">Eschrichtius robustus</name>
    <name type="common">California gray whale</name>
    <name type="synonym">Eschrichtius gibbosus</name>
    <dbReference type="NCBI Taxonomy" id="9764"/>
    <lineage>
        <taxon>Eukaryota</taxon>
        <taxon>Metazoa</taxon>
        <taxon>Chordata</taxon>
        <taxon>Craniata</taxon>
        <taxon>Vertebrata</taxon>
        <taxon>Euteleostomi</taxon>
        <taxon>Mammalia</taxon>
        <taxon>Eutheria</taxon>
        <taxon>Laurasiatheria</taxon>
        <taxon>Artiodactyla</taxon>
        <taxon>Whippomorpha</taxon>
        <taxon>Cetacea</taxon>
        <taxon>Mysticeti</taxon>
        <taxon>Eschrichtiidae</taxon>
        <taxon>Eschrichtius</taxon>
    </lineage>
</organism>
<dbReference type="Gene3D" id="3.40.50.880">
    <property type="match status" value="1"/>
</dbReference>